<evidence type="ECO:0000313" key="1">
    <source>
        <dbReference type="EMBL" id="RNF10218.1"/>
    </source>
</evidence>
<dbReference type="OrthoDB" id="261706at2759"/>
<proteinExistence type="predicted"/>
<evidence type="ECO:0000313" key="2">
    <source>
        <dbReference type="Proteomes" id="UP000283634"/>
    </source>
</evidence>
<reference evidence="1 2" key="1">
    <citation type="journal article" date="2018" name="BMC Genomics">
        <title>Genomic comparison of Trypanosoma conorhini and Trypanosoma rangeli to Trypanosoma cruzi strains of high and low virulence.</title>
        <authorList>
            <person name="Bradwell K.R."/>
            <person name="Koparde V.N."/>
            <person name="Matveyev A.V."/>
            <person name="Serrano M.G."/>
            <person name="Alves J.M."/>
            <person name="Parikh H."/>
            <person name="Huang B."/>
            <person name="Lee V."/>
            <person name="Espinosa-Alvarez O."/>
            <person name="Ortiz P.A."/>
            <person name="Costa-Martins A.G."/>
            <person name="Teixeira M.M."/>
            <person name="Buck G.A."/>
        </authorList>
    </citation>
    <scope>NUCLEOTIDE SEQUENCE [LARGE SCALE GENOMIC DNA]</scope>
    <source>
        <strain evidence="1 2">AM80</strain>
    </source>
</reference>
<dbReference type="VEuPathDB" id="TriTrypDB:TRSC58_00043"/>
<sequence>MMQEMRFELHLPQRSLPTLEFFQKAVHDVPQRVQEVALGAYGDVPVYTRVVAHWGPNLRVKVESDMEGVTDKDGVYRFISPHHSRCGPLRLLLSAVCAMCKRLFPHRTPFPFIGLNSPTRRRSIDFLLYSWFMAPPQISCFDIDIRAARLTVARDAVAKQSPDTAEMVISRPVNNYIIRAMLFYDFCGQRVLFAETHAATVWEAVKHVNELAVSLNVPV</sequence>
<comment type="caution">
    <text evidence="1">The sequence shown here is derived from an EMBL/GenBank/DDBJ whole genome shotgun (WGS) entry which is preliminary data.</text>
</comment>
<accession>A0A3R7MRS6</accession>
<dbReference type="EMBL" id="MKGL01000035">
    <property type="protein sequence ID" value="RNF10218.1"/>
    <property type="molecule type" value="Genomic_DNA"/>
</dbReference>
<gene>
    <name evidence="1" type="ORF">TraAM80_01657</name>
</gene>
<dbReference type="Proteomes" id="UP000283634">
    <property type="component" value="Unassembled WGS sequence"/>
</dbReference>
<dbReference type="AlphaFoldDB" id="A0A3R7MRS6"/>
<protein>
    <submittedName>
        <fullName evidence="1">Uncharacterized protein</fullName>
    </submittedName>
</protein>
<dbReference type="GeneID" id="40325590"/>
<dbReference type="RefSeq" id="XP_029241420.1">
    <property type="nucleotide sequence ID" value="XM_029378690.1"/>
</dbReference>
<keyword evidence="2" id="KW-1185">Reference proteome</keyword>
<organism evidence="1 2">
    <name type="scientific">Trypanosoma rangeli</name>
    <dbReference type="NCBI Taxonomy" id="5698"/>
    <lineage>
        <taxon>Eukaryota</taxon>
        <taxon>Discoba</taxon>
        <taxon>Euglenozoa</taxon>
        <taxon>Kinetoplastea</taxon>
        <taxon>Metakinetoplastina</taxon>
        <taxon>Trypanosomatida</taxon>
        <taxon>Trypanosomatidae</taxon>
        <taxon>Trypanosoma</taxon>
        <taxon>Herpetosoma</taxon>
    </lineage>
</organism>
<name>A0A3R7MRS6_TRYRA</name>